<organism evidence="2 3">
    <name type="scientific">Botrytis cinerea bocivirus 1</name>
    <dbReference type="NCBI Taxonomy" id="2775967"/>
    <lineage>
        <taxon>Viruses</taxon>
        <taxon>Riboviria</taxon>
        <taxon>Orthornavirae</taxon>
        <taxon>Negarnaviricota</taxon>
        <taxon>Polyploviricotina</taxon>
        <taxon>Bunyaviricetes</taxon>
        <taxon>Hareavirales</taxon>
        <taxon>Phenuiviridae</taxon>
        <taxon>Bocivirus</taxon>
        <taxon>Bocivirus botrytidis</taxon>
    </lineage>
</organism>
<feature type="region of interest" description="Disordered" evidence="1">
    <location>
        <begin position="1"/>
        <end position="46"/>
    </location>
</feature>
<feature type="region of interest" description="Disordered" evidence="1">
    <location>
        <begin position="414"/>
        <end position="470"/>
    </location>
</feature>
<keyword evidence="3" id="KW-1185">Reference proteome</keyword>
<protein>
    <submittedName>
        <fullName evidence="2">Movement protein</fullName>
    </submittedName>
</protein>
<proteinExistence type="predicted"/>
<evidence type="ECO:0000256" key="1">
    <source>
        <dbReference type="SAM" id="MobiDB-lite"/>
    </source>
</evidence>
<dbReference type="EMBL" id="MN617080">
    <property type="protein sequence ID" value="QJT73692.1"/>
    <property type="molecule type" value="Genomic_RNA"/>
</dbReference>
<evidence type="ECO:0000313" key="2">
    <source>
        <dbReference type="EMBL" id="QJT73692.1"/>
    </source>
</evidence>
<reference evidence="2 3" key="1">
    <citation type="journal article" date="2021" name="MBio">
        <title>Novel Mycoviruses Discovered in the Mycovirome of a Necrotrophic Fungus.</title>
        <authorList>
            <person name="Ruiz-Padilla A."/>
            <person name="Rodriguez-Romero J."/>
            <person name="Gomez-Cid I."/>
            <person name="Pacifico D."/>
            <person name="Ayllon M.A."/>
        </authorList>
    </citation>
    <scope>NUCLEOTIDE SEQUENCE [LARGE SCALE GENOMIC DNA]</scope>
    <source>
        <strain evidence="2">BCS14_DN413</strain>
    </source>
</reference>
<sequence>MGFFSFKRNGQSKSSGSSSKKGKAITNSENHEHAQVVNFGKSGNDGVKGTELGRELFSFPKPEEKETMTDYIQSHKAGDIFPYIAITGKEEESKDNRLARLRSFVSPYGKAVVPETRINGVILDVLQGSLHVSDLKEHTDNTKLSSAQKKQNRRFKDLEPHNFNKPYLQIRRITGEFVPLLSGTSDYTDLVFSLYDERLLEHQVIVQSNKMPTNSSGIFELSCDYCIPITDLRQLSLRYELARPIMREGFQWGTVSLAISLCESDTPYLTPKVEAMAIVRAPYTSLEPQLVDPDHKDVTYTAAQIARFREMYMQGDVADNDEPKKERSKVSSYSKSSMRGVTKAIKGPEHLGDLDGWSQLKGLKKPLLEDGVASVSARSGDTESVNVPVATKEQWEREQEELRKMFPTPVQDRALVKHSSSKKPDLERLNSISSVESFRPASADTESDESEPEIMKKMKKKKVGFSVQDV</sequence>
<evidence type="ECO:0000313" key="3">
    <source>
        <dbReference type="Proteomes" id="UP001264223"/>
    </source>
</evidence>
<name>A0A858YBL0_9VIRU</name>
<dbReference type="Proteomes" id="UP001264223">
    <property type="component" value="Genome"/>
</dbReference>
<accession>A0A858YBL0</accession>